<dbReference type="Pfam" id="PF14294">
    <property type="entry name" value="DUF4372"/>
    <property type="match status" value="1"/>
</dbReference>
<organism evidence="7 8">
    <name type="scientific">Aminivibrio pyruvatiphilus</name>
    <dbReference type="NCBI Taxonomy" id="1005740"/>
    <lineage>
        <taxon>Bacteria</taxon>
        <taxon>Thermotogati</taxon>
        <taxon>Synergistota</taxon>
        <taxon>Synergistia</taxon>
        <taxon>Synergistales</taxon>
        <taxon>Aminobacteriaceae</taxon>
        <taxon>Aminivibrio</taxon>
    </lineage>
</organism>
<name>A0A4R8LV64_9BACT</name>
<comment type="similarity">
    <text evidence="1">Belongs to the transposase 11 family.</text>
</comment>
<evidence type="ECO:0000256" key="3">
    <source>
        <dbReference type="ARBA" id="ARBA00023125"/>
    </source>
</evidence>
<gene>
    <name evidence="7" type="ORF">C8D99_1561</name>
</gene>
<evidence type="ECO:0000256" key="2">
    <source>
        <dbReference type="ARBA" id="ARBA00022578"/>
    </source>
</evidence>
<feature type="domain" description="DUF4372" evidence="6">
    <location>
        <begin position="5"/>
        <end position="77"/>
    </location>
</feature>
<dbReference type="NCBIfam" id="NF033592">
    <property type="entry name" value="transpos_IS4_1"/>
    <property type="match status" value="1"/>
</dbReference>
<keyword evidence="4" id="KW-0233">DNA recombination</keyword>
<dbReference type="Proteomes" id="UP000295066">
    <property type="component" value="Unassembled WGS sequence"/>
</dbReference>
<dbReference type="RefSeq" id="WP_133959322.1">
    <property type="nucleotide sequence ID" value="NZ_SORI01000056.1"/>
</dbReference>
<comment type="caution">
    <text evidence="7">The sequence shown here is derived from an EMBL/GenBank/DDBJ whole genome shotgun (WGS) entry which is preliminary data.</text>
</comment>
<dbReference type="GO" id="GO:0004803">
    <property type="term" value="F:transposase activity"/>
    <property type="evidence" value="ECO:0007669"/>
    <property type="project" value="InterPro"/>
</dbReference>
<dbReference type="EMBL" id="SORI01000056">
    <property type="protein sequence ID" value="TDY51689.1"/>
    <property type="molecule type" value="Genomic_DNA"/>
</dbReference>
<evidence type="ECO:0000313" key="8">
    <source>
        <dbReference type="Proteomes" id="UP000295066"/>
    </source>
</evidence>
<evidence type="ECO:0000313" key="7">
    <source>
        <dbReference type="EMBL" id="TDY51689.1"/>
    </source>
</evidence>
<evidence type="ECO:0000259" key="5">
    <source>
        <dbReference type="Pfam" id="PF01609"/>
    </source>
</evidence>
<evidence type="ECO:0000256" key="4">
    <source>
        <dbReference type="ARBA" id="ARBA00023172"/>
    </source>
</evidence>
<dbReference type="PANTHER" id="PTHR33258:SF1">
    <property type="entry name" value="TRANSPOSASE INSL FOR INSERTION SEQUENCE ELEMENT IS186A-RELATED"/>
    <property type="match status" value="1"/>
</dbReference>
<dbReference type="SUPFAM" id="SSF53098">
    <property type="entry name" value="Ribonuclease H-like"/>
    <property type="match status" value="1"/>
</dbReference>
<dbReference type="PANTHER" id="PTHR33258">
    <property type="entry name" value="TRANSPOSASE INSL FOR INSERTION SEQUENCE ELEMENT IS186A-RELATED"/>
    <property type="match status" value="1"/>
</dbReference>
<dbReference type="OrthoDB" id="231179at2"/>
<feature type="domain" description="Transposase IS4-like" evidence="5">
    <location>
        <begin position="126"/>
        <end position="334"/>
    </location>
</feature>
<dbReference type="GO" id="GO:0006313">
    <property type="term" value="P:DNA transposition"/>
    <property type="evidence" value="ECO:0007669"/>
    <property type="project" value="InterPro"/>
</dbReference>
<accession>A0A4R8LV64</accession>
<dbReference type="AlphaFoldDB" id="A0A4R8LV64"/>
<keyword evidence="8" id="KW-1185">Reference proteome</keyword>
<keyword evidence="2" id="KW-0815">Transposition</keyword>
<evidence type="ECO:0000259" key="6">
    <source>
        <dbReference type="Pfam" id="PF14294"/>
    </source>
</evidence>
<dbReference type="GO" id="GO:0003677">
    <property type="term" value="F:DNA binding"/>
    <property type="evidence" value="ECO:0007669"/>
    <property type="project" value="UniProtKB-KW"/>
</dbReference>
<dbReference type="Gene3D" id="3.90.350.10">
    <property type="entry name" value="Transposase Inhibitor Protein From Tn5, Chain A, domain 1"/>
    <property type="match status" value="1"/>
</dbReference>
<dbReference type="InterPro" id="IPR025399">
    <property type="entry name" value="DUF4372"/>
</dbReference>
<proteinExistence type="inferred from homology"/>
<dbReference type="InterPro" id="IPR012337">
    <property type="entry name" value="RNaseH-like_sf"/>
</dbReference>
<keyword evidence="3" id="KW-0238">DNA-binding</keyword>
<protein>
    <submittedName>
        <fullName evidence="7">IS4 transposase</fullName>
    </submittedName>
</protein>
<dbReference type="InterPro" id="IPR047952">
    <property type="entry name" value="Transpos_IS4"/>
</dbReference>
<reference evidence="7 8" key="1">
    <citation type="submission" date="2019-03" db="EMBL/GenBank/DDBJ databases">
        <title>Genomic Encyclopedia of Type Strains, Phase IV (KMG-IV): sequencing the most valuable type-strain genomes for metagenomic binning, comparative biology and taxonomic classification.</title>
        <authorList>
            <person name="Goeker M."/>
        </authorList>
    </citation>
    <scope>NUCLEOTIDE SEQUENCE [LARGE SCALE GENOMIC DNA]</scope>
    <source>
        <strain evidence="7 8">DSM 25964</strain>
    </source>
</reference>
<sequence>MVNVSSLFGQIVSELFTAVNFDNLVAKWGAERHAKGFRSKTQLISMLFCHLAGADSLREIVNGLSCCNGKLVHLGIKEPPRRSTLSYANNHRPAELFEELFWRLSDHFRSTGSLGCRKKKFRFKNKLLSFDSTTISLCLSLFPWAEFRRAKGGVKVHVLLDHDDYMPSFVSITDAKTHDSRMSKELALKPGSIVALDRGYVDFGQFRAWTDQGVFFVTRMKDNCVYTVQEVRTPPRNRHVLSDEIVRLTGTGMKERYPGPLRRITVENPETGENIVLLTNHLRFAASTIGEIYRDRWEIELFFKTLKQNLKVKTFVGESENALRIQIWTALVSLLVIKWLHHLSKEGWSFSNMATMLRLNLFTYRVLRAWLDEPYETPPIVPEAEQLKFTL</sequence>
<dbReference type="Pfam" id="PF01609">
    <property type="entry name" value="DDE_Tnp_1"/>
    <property type="match status" value="1"/>
</dbReference>
<dbReference type="InterPro" id="IPR002559">
    <property type="entry name" value="Transposase_11"/>
</dbReference>
<evidence type="ECO:0000256" key="1">
    <source>
        <dbReference type="ARBA" id="ARBA00010075"/>
    </source>
</evidence>